<dbReference type="RefSeq" id="XP_003072394.1">
    <property type="nucleotide sequence ID" value="XM_003072348.1"/>
</dbReference>
<protein>
    <submittedName>
        <fullName evidence="2">Uncharacterized protein</fullName>
    </submittedName>
</protein>
<name>E0S5P9_ENCIT</name>
<keyword evidence="3" id="KW-1185">Reference proteome</keyword>
<dbReference type="AlphaFoldDB" id="E0S5P9"/>
<organism evidence="2 3">
    <name type="scientific">Encephalitozoon intestinalis (strain ATCC 50506)</name>
    <name type="common">Microsporidian parasite</name>
    <name type="synonym">Septata intestinalis</name>
    <dbReference type="NCBI Taxonomy" id="876142"/>
    <lineage>
        <taxon>Eukaryota</taxon>
        <taxon>Fungi</taxon>
        <taxon>Fungi incertae sedis</taxon>
        <taxon>Microsporidia</taxon>
        <taxon>Unikaryonidae</taxon>
        <taxon>Encephalitozoon</taxon>
    </lineage>
</organism>
<dbReference type="Proteomes" id="UP000002313">
    <property type="component" value="Chromosome II"/>
</dbReference>
<evidence type="ECO:0000256" key="1">
    <source>
        <dbReference type="SAM" id="Phobius"/>
    </source>
</evidence>
<gene>
    <name evidence="2" type="ORF">Eint_020330</name>
</gene>
<dbReference type="VEuPathDB" id="MicrosporidiaDB:Eint_020330"/>
<evidence type="ECO:0000313" key="2">
    <source>
        <dbReference type="EMBL" id="ADM11034.1"/>
    </source>
</evidence>
<keyword evidence="1" id="KW-1133">Transmembrane helix</keyword>
<keyword evidence="1" id="KW-0812">Transmembrane</keyword>
<sequence length="204" mass="23241">MYTTIVESVQKTSSFFRLLFSPSQAEMKIFKPNKKGFFECLAAAVVYMLQSSNPDSLSIAEVDISGKPHKCVFIDHGSFGRLSKGNWVVIVDVRGDGFYSHVARKISNLCDVAVLRVSSWKDAVVAVKLPLNIPKETIYLKHSMNRYISGREVAIDNAVDIYLLSKLLWMRKHIRKIILSRFCMYMSFVEIMFFVIGKLLSLGW</sequence>
<reference evidence="2 3" key="1">
    <citation type="journal article" date="2010" name="Nat. Commun.">
        <title>The complete sequence of the smallest known nuclear genome from the microsporidian Encephalitozoon intestinalis.</title>
        <authorList>
            <person name="Corradi N."/>
            <person name="Pombert J.-F."/>
            <person name="Farinelli L."/>
            <person name="Didier E.S."/>
            <person name="Keeling P.J."/>
        </authorList>
    </citation>
    <scope>NUCLEOTIDE SEQUENCE [LARGE SCALE GENOMIC DNA]</scope>
    <source>
        <strain evidence="2 3">ATCC 50506</strain>
    </source>
</reference>
<proteinExistence type="predicted"/>
<keyword evidence="1" id="KW-0472">Membrane</keyword>
<feature type="transmembrane region" description="Helical" evidence="1">
    <location>
        <begin position="178"/>
        <end position="200"/>
    </location>
</feature>
<dbReference type="KEGG" id="ein:Eint_020330"/>
<reference evidence="2 3" key="2">
    <citation type="journal article" date="2012" name="Proc. Natl. Acad. Sci. U.S.A.">
        <title>Gain and loss of multiple functionally related, horizontally transferred genes in the reduced genomes of two microsporidian parasites.</title>
        <authorList>
            <person name="Pombert J.-F."/>
            <person name="Selman M."/>
            <person name="Burki F."/>
            <person name="Bardell F.T."/>
            <person name="Farinelli L."/>
            <person name="Solter L.F."/>
            <person name="Whitman D.W."/>
            <person name="Weiss L.M."/>
            <person name="Corradi N."/>
            <person name="Keeling P.J."/>
        </authorList>
    </citation>
    <scope>NUCLEOTIDE SEQUENCE [LARGE SCALE GENOMIC DNA]</scope>
    <source>
        <strain evidence="2 3">ATCC 50506</strain>
    </source>
</reference>
<dbReference type="GeneID" id="9698689"/>
<accession>E0S5P9</accession>
<dbReference type="EMBL" id="CP001943">
    <property type="protein sequence ID" value="ADM11034.1"/>
    <property type="molecule type" value="Genomic_DNA"/>
</dbReference>
<dbReference type="HOGENOM" id="CLU_1343227_0_0_1"/>
<evidence type="ECO:0000313" key="3">
    <source>
        <dbReference type="Proteomes" id="UP000002313"/>
    </source>
</evidence>